<gene>
    <name evidence="2" type="ORF">GCM10023196_088710</name>
</gene>
<comment type="caution">
    <text evidence="2">The sequence shown here is derived from an EMBL/GenBank/DDBJ whole genome shotgun (WGS) entry which is preliminary data.</text>
</comment>
<keyword evidence="1" id="KW-1133">Transmembrane helix</keyword>
<keyword evidence="1" id="KW-0812">Transmembrane</keyword>
<evidence type="ECO:0000313" key="2">
    <source>
        <dbReference type="EMBL" id="GAA4636925.1"/>
    </source>
</evidence>
<evidence type="ECO:0000256" key="1">
    <source>
        <dbReference type="SAM" id="Phobius"/>
    </source>
</evidence>
<feature type="transmembrane region" description="Helical" evidence="1">
    <location>
        <begin position="122"/>
        <end position="140"/>
    </location>
</feature>
<proteinExistence type="predicted"/>
<dbReference type="EMBL" id="BAABHK010000018">
    <property type="protein sequence ID" value="GAA4636925.1"/>
    <property type="molecule type" value="Genomic_DNA"/>
</dbReference>
<sequence length="189" mass="19915">MPGPRIASFGWFPECAMKGRPGREYAPIMSYAYMGPGGPARHPAPISVLSARILLSVQASIWALLAFGLSPSALSYLYTGSVPHFDGATAAWAVIAPCFAAGSAALALYLKPGRKGVRRTVIGLETLMACFGTYLSFKMLPLPSGEWPTLPGALILLPAAFWGAVLSLACVMGLLSRTARRFARSLPAG</sequence>
<feature type="transmembrane region" description="Helical" evidence="1">
    <location>
        <begin position="59"/>
        <end position="78"/>
    </location>
</feature>
<reference evidence="3" key="1">
    <citation type="journal article" date="2019" name="Int. J. Syst. Evol. Microbiol.">
        <title>The Global Catalogue of Microorganisms (GCM) 10K type strain sequencing project: providing services to taxonomists for standard genome sequencing and annotation.</title>
        <authorList>
            <consortium name="The Broad Institute Genomics Platform"/>
            <consortium name="The Broad Institute Genome Sequencing Center for Infectious Disease"/>
            <person name="Wu L."/>
            <person name="Ma J."/>
        </authorList>
    </citation>
    <scope>NUCLEOTIDE SEQUENCE [LARGE SCALE GENOMIC DNA]</scope>
    <source>
        <strain evidence="3">JCM 17939</strain>
    </source>
</reference>
<accession>A0ABP8URI8</accession>
<feature type="transmembrane region" description="Helical" evidence="1">
    <location>
        <begin position="90"/>
        <end position="110"/>
    </location>
</feature>
<organism evidence="2 3">
    <name type="scientific">Actinoallomurus vinaceus</name>
    <dbReference type="NCBI Taxonomy" id="1080074"/>
    <lineage>
        <taxon>Bacteria</taxon>
        <taxon>Bacillati</taxon>
        <taxon>Actinomycetota</taxon>
        <taxon>Actinomycetes</taxon>
        <taxon>Streptosporangiales</taxon>
        <taxon>Thermomonosporaceae</taxon>
        <taxon>Actinoallomurus</taxon>
    </lineage>
</organism>
<feature type="transmembrane region" description="Helical" evidence="1">
    <location>
        <begin position="152"/>
        <end position="175"/>
    </location>
</feature>
<name>A0ABP8URI8_9ACTN</name>
<keyword evidence="1" id="KW-0472">Membrane</keyword>
<evidence type="ECO:0000313" key="3">
    <source>
        <dbReference type="Proteomes" id="UP001501442"/>
    </source>
</evidence>
<protein>
    <submittedName>
        <fullName evidence="2">Uncharacterized protein</fullName>
    </submittedName>
</protein>
<keyword evidence="3" id="KW-1185">Reference proteome</keyword>
<dbReference type="Proteomes" id="UP001501442">
    <property type="component" value="Unassembled WGS sequence"/>
</dbReference>